<proteinExistence type="inferred from homology"/>
<dbReference type="InterPro" id="IPR008271">
    <property type="entry name" value="Ser/Thr_kinase_AS"/>
</dbReference>
<evidence type="ECO:0000256" key="6">
    <source>
        <dbReference type="RuleBase" id="RU000304"/>
    </source>
</evidence>
<evidence type="ECO:0000256" key="1">
    <source>
        <dbReference type="ARBA" id="ARBA00022679"/>
    </source>
</evidence>
<dbReference type="PROSITE" id="PS50011">
    <property type="entry name" value="PROTEIN_KINASE_DOM"/>
    <property type="match status" value="1"/>
</dbReference>
<evidence type="ECO:0000313" key="10">
    <source>
        <dbReference type="Proteomes" id="UP000290189"/>
    </source>
</evidence>
<dbReference type="CDD" id="cd09487">
    <property type="entry name" value="SAM_superfamily"/>
    <property type="match status" value="1"/>
</dbReference>
<evidence type="ECO:0000256" key="5">
    <source>
        <dbReference type="PROSITE-ProRule" id="PRU10141"/>
    </source>
</evidence>
<evidence type="ECO:0000256" key="2">
    <source>
        <dbReference type="ARBA" id="ARBA00022741"/>
    </source>
</evidence>
<evidence type="ECO:0000313" key="9">
    <source>
        <dbReference type="EMBL" id="SPQ98280.1"/>
    </source>
</evidence>
<sequence length="434" mass="47683">MASTPSQHPLREWLMDRGLPDHYLSNFTEHNLTCPEKVQSLTDSQLRAIGIDNIVHRRLMRSPVEGGERDLIELGAEIGPATADHLWAVVRGDILQNGERIVWLDADSAAFRFGVVRARTGVLIADDIGVMVEVAPNETKRLPIDDILRYRASQESPANWLTGPVLGRGAFGCVVEAIDVRTGARVAIKQIPIRTGGAKEPGKDVVDDAIVKLCNEITLLRALAHDNIVKFLGTRLDQKQPRLYIIMELVSGGSVAQILREYGALPEPLIRNYTRQILNGLAYLHEHGVVHCDVKGSNVLVSNEGVVKLADFGAAKLVQDVCEGNPSVAVCGTPNWMAPEVVIQQGYGPPADIWSLGCTIIEMATGRAPWDPKLSQIEILVVLSQSDRTPAIPSQVSDAARDFCSQCLQRDVTRRPTVNDLLHHRWILNNDTVQ</sequence>
<evidence type="ECO:0000259" key="8">
    <source>
        <dbReference type="PROSITE" id="PS50105"/>
    </source>
</evidence>
<dbReference type="SUPFAM" id="SSF56112">
    <property type="entry name" value="Protein kinase-like (PK-like)"/>
    <property type="match status" value="1"/>
</dbReference>
<organism evidence="9 10">
    <name type="scientific">Plasmodiophora brassicae</name>
    <name type="common">Clubroot disease agent</name>
    <dbReference type="NCBI Taxonomy" id="37360"/>
    <lineage>
        <taxon>Eukaryota</taxon>
        <taxon>Sar</taxon>
        <taxon>Rhizaria</taxon>
        <taxon>Endomyxa</taxon>
        <taxon>Phytomyxea</taxon>
        <taxon>Plasmodiophorida</taxon>
        <taxon>Plasmodiophoridae</taxon>
        <taxon>Plasmodiophora</taxon>
    </lineage>
</organism>
<dbReference type="InterPro" id="IPR000719">
    <property type="entry name" value="Prot_kinase_dom"/>
</dbReference>
<feature type="binding site" evidence="5">
    <location>
        <position position="189"/>
    </location>
    <ligand>
        <name>ATP</name>
        <dbReference type="ChEBI" id="CHEBI:30616"/>
    </ligand>
</feature>
<protein>
    <recommendedName>
        <fullName evidence="11">Protein kinase domain-containing protein</fullName>
    </recommendedName>
</protein>
<dbReference type="GO" id="GO:0004674">
    <property type="term" value="F:protein serine/threonine kinase activity"/>
    <property type="evidence" value="ECO:0007669"/>
    <property type="project" value="UniProtKB-KW"/>
</dbReference>
<dbReference type="Proteomes" id="UP000290189">
    <property type="component" value="Unassembled WGS sequence"/>
</dbReference>
<keyword evidence="4 5" id="KW-0067">ATP-binding</keyword>
<dbReference type="InterPro" id="IPR011009">
    <property type="entry name" value="Kinase-like_dom_sf"/>
</dbReference>
<dbReference type="Pfam" id="PF00536">
    <property type="entry name" value="SAM_1"/>
    <property type="match status" value="1"/>
</dbReference>
<accession>A0A3P3YEA9</accession>
<dbReference type="PROSITE" id="PS50105">
    <property type="entry name" value="SAM_DOMAIN"/>
    <property type="match status" value="1"/>
</dbReference>
<dbReference type="Pfam" id="PF00069">
    <property type="entry name" value="Pkinase"/>
    <property type="match status" value="1"/>
</dbReference>
<dbReference type="SMART" id="SM00220">
    <property type="entry name" value="S_TKc"/>
    <property type="match status" value="1"/>
</dbReference>
<dbReference type="InterPro" id="IPR017441">
    <property type="entry name" value="Protein_kinase_ATP_BS"/>
</dbReference>
<feature type="domain" description="SAM" evidence="8">
    <location>
        <begin position="5"/>
        <end position="70"/>
    </location>
</feature>
<gene>
    <name evidence="9" type="ORF">PLBR_LOCUS5495</name>
</gene>
<dbReference type="PANTHER" id="PTHR48016">
    <property type="entry name" value="MAP KINASE KINASE KINASE SSK2-RELATED-RELATED"/>
    <property type="match status" value="1"/>
</dbReference>
<dbReference type="Gene3D" id="1.10.150.50">
    <property type="entry name" value="Transcription Factor, Ets-1"/>
    <property type="match status" value="1"/>
</dbReference>
<comment type="similarity">
    <text evidence="6">Belongs to the protein kinase superfamily.</text>
</comment>
<geneLocation type="mitochondrion" evidence="9"/>
<dbReference type="PROSITE" id="PS00108">
    <property type="entry name" value="PROTEIN_KINASE_ST"/>
    <property type="match status" value="1"/>
</dbReference>
<keyword evidence="1" id="KW-0808">Transferase</keyword>
<evidence type="ECO:0008006" key="11">
    <source>
        <dbReference type="Google" id="ProtNLM"/>
    </source>
</evidence>
<evidence type="ECO:0000256" key="3">
    <source>
        <dbReference type="ARBA" id="ARBA00022777"/>
    </source>
</evidence>
<name>A0A3P3YEA9_PLABS</name>
<keyword evidence="6" id="KW-0723">Serine/threonine-protein kinase</keyword>
<dbReference type="EMBL" id="OVEO01000009">
    <property type="protein sequence ID" value="SPQ98280.1"/>
    <property type="molecule type" value="Genomic_DNA"/>
</dbReference>
<dbReference type="GO" id="GO:0005524">
    <property type="term" value="F:ATP binding"/>
    <property type="evidence" value="ECO:0007669"/>
    <property type="project" value="UniProtKB-UniRule"/>
</dbReference>
<dbReference type="SUPFAM" id="SSF47769">
    <property type="entry name" value="SAM/Pointed domain"/>
    <property type="match status" value="1"/>
</dbReference>
<feature type="domain" description="Protein kinase" evidence="7">
    <location>
        <begin position="160"/>
        <end position="427"/>
    </location>
</feature>
<keyword evidence="3" id="KW-0418">Kinase</keyword>
<dbReference type="InterPro" id="IPR050538">
    <property type="entry name" value="MAP_kinase_kinase_kinase"/>
</dbReference>
<keyword evidence="2 5" id="KW-0547">Nucleotide-binding</keyword>
<dbReference type="InterPro" id="IPR001660">
    <property type="entry name" value="SAM"/>
</dbReference>
<dbReference type="CDD" id="cd06606">
    <property type="entry name" value="STKc_MAPKKK"/>
    <property type="match status" value="1"/>
</dbReference>
<evidence type="ECO:0000256" key="4">
    <source>
        <dbReference type="ARBA" id="ARBA00022840"/>
    </source>
</evidence>
<dbReference type="Gene3D" id="1.10.510.10">
    <property type="entry name" value="Transferase(Phosphotransferase) domain 1"/>
    <property type="match status" value="1"/>
</dbReference>
<dbReference type="PROSITE" id="PS00107">
    <property type="entry name" value="PROTEIN_KINASE_ATP"/>
    <property type="match status" value="1"/>
</dbReference>
<dbReference type="InterPro" id="IPR013761">
    <property type="entry name" value="SAM/pointed_sf"/>
</dbReference>
<reference evidence="9 10" key="1">
    <citation type="submission" date="2018-03" db="EMBL/GenBank/DDBJ databases">
        <authorList>
            <person name="Fogelqvist J."/>
        </authorList>
    </citation>
    <scope>NUCLEOTIDE SEQUENCE [LARGE SCALE GENOMIC DNA]</scope>
</reference>
<keyword evidence="9" id="KW-0496">Mitochondrion</keyword>
<evidence type="ECO:0000259" key="7">
    <source>
        <dbReference type="PROSITE" id="PS50011"/>
    </source>
</evidence>
<dbReference type="AlphaFoldDB" id="A0A3P3YEA9"/>